<protein>
    <submittedName>
        <fullName evidence="4">DNA mismatch repair protein MutT</fullName>
    </submittedName>
</protein>
<dbReference type="InterPro" id="IPR000086">
    <property type="entry name" value="NUDIX_hydrolase_dom"/>
</dbReference>
<comment type="caution">
    <text evidence="4">The sequence shown here is derived from an EMBL/GenBank/DDBJ whole genome shotgun (WGS) entry which is preliminary data.</text>
</comment>
<dbReference type="EMBL" id="BMHE01000003">
    <property type="protein sequence ID" value="GGI45159.1"/>
    <property type="molecule type" value="Genomic_DNA"/>
</dbReference>
<evidence type="ECO:0000313" key="4">
    <source>
        <dbReference type="EMBL" id="GGI45159.1"/>
    </source>
</evidence>
<gene>
    <name evidence="4" type="ORF">GCM10008018_10700</name>
</gene>
<sequence length="133" mass="14790">MPTVIDKIAWIHIANGHILTARSKGKNTCYLPGGKRDPGETDSETLVREIQEELTVQIKPETIKLFGAFEAQAHDKSEGVTVKMSCYTGEFAGGLSPASEIEDLVWLSYADKDRVSVVCQLIFDKLYEMELLI</sequence>
<evidence type="ECO:0000256" key="1">
    <source>
        <dbReference type="ARBA" id="ARBA00001946"/>
    </source>
</evidence>
<dbReference type="Pfam" id="PF00293">
    <property type="entry name" value="NUDIX"/>
    <property type="match status" value="1"/>
</dbReference>
<dbReference type="CDD" id="cd04690">
    <property type="entry name" value="NUDIX_Hydrolase"/>
    <property type="match status" value="1"/>
</dbReference>
<dbReference type="PROSITE" id="PS00893">
    <property type="entry name" value="NUDIX_BOX"/>
    <property type="match status" value="1"/>
</dbReference>
<name>A0ABQ2BQH0_9BACL</name>
<dbReference type="InterPro" id="IPR020084">
    <property type="entry name" value="NUDIX_hydrolase_CS"/>
</dbReference>
<accession>A0ABQ2BQH0</accession>
<keyword evidence="5" id="KW-1185">Reference proteome</keyword>
<comment type="cofactor">
    <cofactor evidence="1">
        <name>Mg(2+)</name>
        <dbReference type="ChEBI" id="CHEBI:18420"/>
    </cofactor>
</comment>
<keyword evidence="2" id="KW-0378">Hydrolase</keyword>
<dbReference type="PANTHER" id="PTHR43046:SF2">
    <property type="entry name" value="8-OXO-DGTP DIPHOSPHATASE-RELATED"/>
    <property type="match status" value="1"/>
</dbReference>
<feature type="domain" description="Nudix hydrolase" evidence="3">
    <location>
        <begin position="1"/>
        <end position="133"/>
    </location>
</feature>
<dbReference type="Gene3D" id="3.90.79.10">
    <property type="entry name" value="Nucleoside Triphosphate Pyrophosphohydrolase"/>
    <property type="match status" value="1"/>
</dbReference>
<reference evidence="5" key="1">
    <citation type="journal article" date="2019" name="Int. J. Syst. Evol. Microbiol.">
        <title>The Global Catalogue of Microorganisms (GCM) 10K type strain sequencing project: providing services to taxonomists for standard genome sequencing and annotation.</title>
        <authorList>
            <consortium name="The Broad Institute Genomics Platform"/>
            <consortium name="The Broad Institute Genome Sequencing Center for Infectious Disease"/>
            <person name="Wu L."/>
            <person name="Ma J."/>
        </authorList>
    </citation>
    <scope>NUCLEOTIDE SEQUENCE [LARGE SCALE GENOMIC DNA]</scope>
    <source>
        <strain evidence="5">CGMCC 1.15043</strain>
    </source>
</reference>
<dbReference type="PROSITE" id="PS51462">
    <property type="entry name" value="NUDIX"/>
    <property type="match status" value="1"/>
</dbReference>
<organism evidence="4 5">
    <name type="scientific">Paenibacillus marchantiophytorum</name>
    <dbReference type="NCBI Taxonomy" id="1619310"/>
    <lineage>
        <taxon>Bacteria</taxon>
        <taxon>Bacillati</taxon>
        <taxon>Bacillota</taxon>
        <taxon>Bacilli</taxon>
        <taxon>Bacillales</taxon>
        <taxon>Paenibacillaceae</taxon>
        <taxon>Paenibacillus</taxon>
    </lineage>
</organism>
<evidence type="ECO:0000313" key="5">
    <source>
        <dbReference type="Proteomes" id="UP000615455"/>
    </source>
</evidence>
<dbReference type="SUPFAM" id="SSF55811">
    <property type="entry name" value="Nudix"/>
    <property type="match status" value="1"/>
</dbReference>
<proteinExistence type="predicted"/>
<evidence type="ECO:0000259" key="3">
    <source>
        <dbReference type="PROSITE" id="PS51462"/>
    </source>
</evidence>
<dbReference type="InterPro" id="IPR015797">
    <property type="entry name" value="NUDIX_hydrolase-like_dom_sf"/>
</dbReference>
<dbReference type="Proteomes" id="UP000615455">
    <property type="component" value="Unassembled WGS sequence"/>
</dbReference>
<evidence type="ECO:0000256" key="2">
    <source>
        <dbReference type="ARBA" id="ARBA00022801"/>
    </source>
</evidence>
<dbReference type="RefSeq" id="WP_189008590.1">
    <property type="nucleotide sequence ID" value="NZ_BMHE01000003.1"/>
</dbReference>
<dbReference type="PANTHER" id="PTHR43046">
    <property type="entry name" value="GDP-MANNOSE MANNOSYL HYDROLASE"/>
    <property type="match status" value="1"/>
</dbReference>